<protein>
    <recommendedName>
        <fullName evidence="2">Putative gluconeogenesis factor</fullName>
    </recommendedName>
</protein>
<proteinExistence type="inferred from homology"/>
<accession>A0A931F992</accession>
<dbReference type="GO" id="GO:0008360">
    <property type="term" value="P:regulation of cell shape"/>
    <property type="evidence" value="ECO:0007669"/>
    <property type="project" value="UniProtKB-UniRule"/>
</dbReference>
<organism evidence="3 4">
    <name type="scientific">Halonatronomonas betaini</name>
    <dbReference type="NCBI Taxonomy" id="2778430"/>
    <lineage>
        <taxon>Bacteria</taxon>
        <taxon>Bacillati</taxon>
        <taxon>Bacillota</taxon>
        <taxon>Clostridia</taxon>
        <taxon>Halanaerobiales</taxon>
        <taxon>Halarsenatibacteraceae</taxon>
        <taxon>Halonatronomonas</taxon>
    </lineage>
</organism>
<dbReference type="PANTHER" id="PTHR30135">
    <property type="entry name" value="UNCHARACTERIZED PROTEIN YVCK-RELATED"/>
    <property type="match status" value="1"/>
</dbReference>
<dbReference type="EMBL" id="JADPIE010000001">
    <property type="protein sequence ID" value="MBF8435747.1"/>
    <property type="molecule type" value="Genomic_DNA"/>
</dbReference>
<comment type="subcellular location">
    <subcellularLocation>
        <location evidence="2">Cytoplasm</location>
    </subcellularLocation>
</comment>
<comment type="function">
    <text evidence="2">Required for morphogenesis under gluconeogenic growth conditions.</text>
</comment>
<dbReference type="Gene3D" id="3.40.50.10680">
    <property type="entry name" value="CofD-like domains"/>
    <property type="match status" value="1"/>
</dbReference>
<comment type="similarity">
    <text evidence="2">Belongs to the gluconeogenesis factor family.</text>
</comment>
<dbReference type="GO" id="GO:0043743">
    <property type="term" value="F:LPPG:FO 2-phospho-L-lactate transferase activity"/>
    <property type="evidence" value="ECO:0007669"/>
    <property type="project" value="InterPro"/>
</dbReference>
<dbReference type="AlphaFoldDB" id="A0A931F992"/>
<dbReference type="NCBIfam" id="TIGR01826">
    <property type="entry name" value="CofD_related"/>
    <property type="match status" value="1"/>
</dbReference>
<dbReference type="InterPro" id="IPR038136">
    <property type="entry name" value="CofD-like_dom_sf"/>
</dbReference>
<keyword evidence="1 2" id="KW-0963">Cytoplasm</keyword>
<comment type="caution">
    <text evidence="3">The sequence shown here is derived from an EMBL/GenBank/DDBJ whole genome shotgun (WGS) entry which is preliminary data.</text>
</comment>
<dbReference type="Pfam" id="PF01933">
    <property type="entry name" value="CofD"/>
    <property type="match status" value="1"/>
</dbReference>
<evidence type="ECO:0000256" key="1">
    <source>
        <dbReference type="ARBA" id="ARBA00022490"/>
    </source>
</evidence>
<gene>
    <name evidence="3" type="ORF">I0Q91_01515</name>
</gene>
<sequence>MFDRISHKNEKLVDDLYQKEILQKGSKVVALGGGTGLSTLLRGLKLKTSNITAIVTVADDGGSSGKLRDELGMPPPGDIRNCLVALADTEPLMEELFQYRFSNEGHLVGHSFGNLFIASMSEVLDDFEEAIKESSKVLAIRGQVLPATNENVQLGAIYKDESQQIGESLIPVAGKEIDKVFLEPSNCKPSQRALESIREADLIVLGPGSLYTSLLPNLLIDEIQNEIKKSNAEKVFICNVMTQPGETNNFSAADHLKAIYDHVGDKIFDWIIVNKKEISGKSVRRYEEEGAFPVKIDYDELEKLGVKIKEEDLLAKNDDNTYLRHNPEKLANVVLNILKE</sequence>
<dbReference type="InterPro" id="IPR010119">
    <property type="entry name" value="Gluconeogen_factor"/>
</dbReference>
<dbReference type="InterPro" id="IPR002882">
    <property type="entry name" value="CofD"/>
</dbReference>
<keyword evidence="4" id="KW-1185">Reference proteome</keyword>
<reference evidence="3" key="1">
    <citation type="submission" date="2020-11" db="EMBL/GenBank/DDBJ databases">
        <title>Halonatronomonas betainensis gen. nov., sp. nov. a novel haloalkaliphilic representative of the family Halanaerobiacae capable of betaine degradation.</title>
        <authorList>
            <person name="Boltyanskaya Y."/>
            <person name="Kevbrin V."/>
            <person name="Detkova E."/>
            <person name="Grouzdev D.S."/>
            <person name="Koziaeva V."/>
            <person name="Zhilina T."/>
        </authorList>
    </citation>
    <scope>NUCLEOTIDE SEQUENCE</scope>
    <source>
        <strain evidence="3">Z-7014</strain>
    </source>
</reference>
<dbReference type="HAMAP" id="MF_00973">
    <property type="entry name" value="Gluconeogen_factor"/>
    <property type="match status" value="1"/>
</dbReference>
<dbReference type="Proteomes" id="UP000621436">
    <property type="component" value="Unassembled WGS sequence"/>
</dbReference>
<name>A0A931F992_9FIRM</name>
<dbReference type="GO" id="GO:0005737">
    <property type="term" value="C:cytoplasm"/>
    <property type="evidence" value="ECO:0007669"/>
    <property type="project" value="UniProtKB-SubCell"/>
</dbReference>
<dbReference type="PANTHER" id="PTHR30135:SF3">
    <property type="entry name" value="GLUCONEOGENESIS FACTOR-RELATED"/>
    <property type="match status" value="1"/>
</dbReference>
<dbReference type="SUPFAM" id="SSF142338">
    <property type="entry name" value="CofD-like"/>
    <property type="match status" value="1"/>
</dbReference>
<evidence type="ECO:0000313" key="3">
    <source>
        <dbReference type="EMBL" id="MBF8435747.1"/>
    </source>
</evidence>
<evidence type="ECO:0000313" key="4">
    <source>
        <dbReference type="Proteomes" id="UP000621436"/>
    </source>
</evidence>
<dbReference type="CDD" id="cd07187">
    <property type="entry name" value="YvcK_like"/>
    <property type="match status" value="1"/>
</dbReference>
<evidence type="ECO:0000256" key="2">
    <source>
        <dbReference type="HAMAP-Rule" id="MF_00973"/>
    </source>
</evidence>